<keyword evidence="4" id="KW-0677">Repeat</keyword>
<dbReference type="SUPFAM" id="SSF141072">
    <property type="entry name" value="CalX-like"/>
    <property type="match status" value="1"/>
</dbReference>
<keyword evidence="5" id="KW-0106">Calcium</keyword>
<sequence>MMETLAKPTNKRPSIHTLVLIDSGVPEWQDFAVATVAGTEAIALGTEQDGIEQISAILATRKGLYSLHLVSHGSAASLQLGNGYFTLENISFYADLLQQWSDAFSPDCSPSLFLYGCEVAAGDRGEEFIQKLSQLTGTTVAASNSKTGSSTLGGNWKLEVKTGEIETVLPFDSDTLNHYNSVLATFIVTNTNDSGVGSLRQAILDANTNPEIDTITFNIGGGGVQTIQPLSVLPIINDSVIIDATTQPGYTATPLIQIDGTNVGGLDRGVLQITDGNSTVRGLVINRAGFSNAAILIRGNGNNLIENNYLGTDVTGTASLGRSGSGIFIRESANNTIQNNLISGNDNTSSVGIGIEGISATGNQILGNLIGTDVTGTVALANASSGIVIRNASNNRIGGTTVNVRNLISGNNFNGILISGSEANDNQILGNFIGTDVTGEISLRNTFDGIQIAGGSRTVIGGDSASARNVISGNSSSGIYVRETSANHSILGNYIGTNSQGDKAVQNGGNGLRIEGANNTIGNNLISGNRADGILLGGNSANNNRVTGNLIGTDVTGNVALANGEAGIIIAQGATGNQIGGTTEGDRNLISGNQSTGVNIQTNSTQNLILGNFIGTNLTGQSALGNGQGIAIFSPENRIGGLEAGSGNLISGNRADGIELGAAASGTLIAGNYIGTDVTGTLAIANGEDGIVTDAFPQNMTIGGVTPNARNLISGNSGNGISLASTNNRVLGNFIGTQVDGISPLGNAQNGINLASLTGNNLIGGTATGESNQIGFNGRAGIRVSLGTNNGILSNAIVSNSRLGIDLSGPASTPAGTTANDEGDADTGSNNLQNFPVITSAISEGTSTTILGTLNSTANTEFRLEFFANSALDPSRFGEGERFIGFATVTTDASGNVSFTETFPGAVPANEFITATATDPNNNTSEFSEGQVVIAPSFTVEDITVIEGNSDITNAIFTVTLNAPLNQLATVNYATVDDTATSPEDYTATSGTLQFNPGETRKTITVAIAPDTIDEPDEQFFVNLSNPINAAIATSQAIATIIDDDEPPTPQPQPQPTPSSLLEVIGEPILPSTLNPDPSVTETPILPVTSIEIPDCNCPTLTVPEFVPLAAAIAQPNAVENILIGSEADDTLAGSNGADEMNGGSGNDLLFGNPGDDNLLGSTGDDTILGGIGSDFPIGSQGDRDWIEGNAGEDDLFGNEGNDAISGGFGGDRIWGGKDADYLFGDEDSDTLYGDLGNDTLYGGKGSDIPVGPFLDADLLFGNRGNDYLFGNEGSDTIHAGKEDDVVHGGKDNDLIFGDIGNDTLLGDLGDDTLLGNPNDAAVFDPNGRDLLFGGAGNDFLNGNQGDDSVSGGEGNDTLRGGKEDDIVAGDQGDDLIFGDRGNDTLCGGDGDDTILGGTGIEEPMDPNTEKDCLCGGMGNDLMFGDRGDDTLNGDQGDDTLFGGKDNDLLAGGEGNDRLSGDFGNDTLIGGNGRDRFVLQAGYNQDLIWDFEVEQDFLELTGDLTVDQLLITQNGNSTDIAIASTGEVLASLMGISAAGVSSIQFL</sequence>
<dbReference type="RefSeq" id="WP_368006208.1">
    <property type="nucleotide sequence ID" value="NZ_JAMXFF010000011.1"/>
</dbReference>
<dbReference type="InterPro" id="IPR012334">
    <property type="entry name" value="Pectin_lyas_fold"/>
</dbReference>
<dbReference type="PROSITE" id="PS00330">
    <property type="entry name" value="HEMOLYSIN_CALCIUM"/>
    <property type="match status" value="3"/>
</dbReference>
<feature type="domain" description="Calx-beta" evidence="7">
    <location>
        <begin position="915"/>
        <end position="1025"/>
    </location>
</feature>
<evidence type="ECO:0000256" key="5">
    <source>
        <dbReference type="ARBA" id="ARBA00022837"/>
    </source>
</evidence>
<comment type="caution">
    <text evidence="8">The sequence shown here is derived from an EMBL/GenBank/DDBJ whole genome shotgun (WGS) entry which is preliminary data.</text>
</comment>
<dbReference type="EMBL" id="JAMXFF010000011">
    <property type="protein sequence ID" value="MCT7966570.1"/>
    <property type="molecule type" value="Genomic_DNA"/>
</dbReference>
<dbReference type="Pfam" id="PF14252">
    <property type="entry name" value="DUF4347"/>
    <property type="match status" value="1"/>
</dbReference>
<evidence type="ECO:0000256" key="2">
    <source>
        <dbReference type="ARBA" id="ARBA00022525"/>
    </source>
</evidence>
<comment type="subcellular location">
    <subcellularLocation>
        <location evidence="1">Secreted</location>
    </subcellularLocation>
</comment>
<dbReference type="PANTHER" id="PTHR38340">
    <property type="entry name" value="S-LAYER PROTEIN"/>
    <property type="match status" value="1"/>
</dbReference>
<reference evidence="8 9" key="1">
    <citation type="journal article" date="2022" name="Front. Microbiol.">
        <title>High genomic differentiation and limited gene flow indicate recent cryptic speciation within the genus Laspinema (cyanobacteria).</title>
        <authorList>
            <person name="Stanojkovic A."/>
            <person name="Skoupy S."/>
            <person name="Skaloud P."/>
            <person name="Dvorak P."/>
        </authorList>
    </citation>
    <scope>NUCLEOTIDE SEQUENCE [LARGE SCALE GENOMIC DNA]</scope>
    <source>
        <strain evidence="8 9">D2a</strain>
    </source>
</reference>
<dbReference type="Gene3D" id="2.60.40.2030">
    <property type="match status" value="1"/>
</dbReference>
<evidence type="ECO:0000256" key="3">
    <source>
        <dbReference type="ARBA" id="ARBA00022729"/>
    </source>
</evidence>
<keyword evidence="9" id="KW-1185">Reference proteome</keyword>
<feature type="region of interest" description="Disordered" evidence="6">
    <location>
        <begin position="1133"/>
        <end position="1157"/>
    </location>
</feature>
<dbReference type="InterPro" id="IPR011049">
    <property type="entry name" value="Serralysin-like_metalloprot_C"/>
</dbReference>
<dbReference type="Pfam" id="PF03160">
    <property type="entry name" value="Calx-beta"/>
    <property type="match status" value="1"/>
</dbReference>
<feature type="region of interest" description="Disordered" evidence="6">
    <location>
        <begin position="809"/>
        <end position="830"/>
    </location>
</feature>
<dbReference type="InterPro" id="IPR003644">
    <property type="entry name" value="Calx_beta"/>
</dbReference>
<dbReference type="Proteomes" id="UP001525890">
    <property type="component" value="Unassembled WGS sequence"/>
</dbReference>
<feature type="region of interest" description="Disordered" evidence="6">
    <location>
        <begin position="1171"/>
        <end position="1192"/>
    </location>
</feature>
<evidence type="ECO:0000256" key="1">
    <source>
        <dbReference type="ARBA" id="ARBA00004613"/>
    </source>
</evidence>
<name>A0ABT2MRF2_9CYAN</name>
<evidence type="ECO:0000256" key="6">
    <source>
        <dbReference type="SAM" id="MobiDB-lite"/>
    </source>
</evidence>
<dbReference type="Pfam" id="PF00353">
    <property type="entry name" value="HemolysinCabind"/>
    <property type="match status" value="9"/>
</dbReference>
<dbReference type="InterPro" id="IPR025592">
    <property type="entry name" value="DUF4347"/>
</dbReference>
<dbReference type="SMART" id="SM00237">
    <property type="entry name" value="Calx_beta"/>
    <property type="match status" value="1"/>
</dbReference>
<accession>A0ABT2MRF2</accession>
<dbReference type="SUPFAM" id="SSF51126">
    <property type="entry name" value="Pectin lyase-like"/>
    <property type="match status" value="1"/>
</dbReference>
<evidence type="ECO:0000256" key="4">
    <source>
        <dbReference type="ARBA" id="ARBA00022737"/>
    </source>
</evidence>
<protein>
    <submittedName>
        <fullName evidence="8">DUF4347 domain-containing protein</fullName>
    </submittedName>
</protein>
<dbReference type="PANTHER" id="PTHR38340:SF1">
    <property type="entry name" value="S-LAYER PROTEIN"/>
    <property type="match status" value="1"/>
</dbReference>
<keyword evidence="2" id="KW-0964">Secreted</keyword>
<evidence type="ECO:0000313" key="9">
    <source>
        <dbReference type="Proteomes" id="UP001525890"/>
    </source>
</evidence>
<dbReference type="InterPro" id="IPR011050">
    <property type="entry name" value="Pectin_lyase_fold/virulence"/>
</dbReference>
<proteinExistence type="predicted"/>
<dbReference type="PRINTS" id="PR00313">
    <property type="entry name" value="CABNDNGRPT"/>
</dbReference>
<feature type="region of interest" description="Disordered" evidence="6">
    <location>
        <begin position="1342"/>
        <end position="1367"/>
    </location>
</feature>
<dbReference type="Gene3D" id="2.150.10.10">
    <property type="entry name" value="Serralysin-like metalloprotease, C-terminal"/>
    <property type="match status" value="4"/>
</dbReference>
<organism evidence="8 9">
    <name type="scientific">Laspinema palackyanum D2a</name>
    <dbReference type="NCBI Taxonomy" id="2953684"/>
    <lineage>
        <taxon>Bacteria</taxon>
        <taxon>Bacillati</taxon>
        <taxon>Cyanobacteriota</taxon>
        <taxon>Cyanophyceae</taxon>
        <taxon>Oscillatoriophycideae</taxon>
        <taxon>Oscillatoriales</taxon>
        <taxon>Laspinemataceae</taxon>
        <taxon>Laspinema</taxon>
        <taxon>Laspinema palackyanum</taxon>
    </lineage>
</organism>
<evidence type="ECO:0000313" key="8">
    <source>
        <dbReference type="EMBL" id="MCT7966570.1"/>
    </source>
</evidence>
<dbReference type="InterPro" id="IPR050557">
    <property type="entry name" value="RTX_toxin/Mannuronan_C5-epim"/>
</dbReference>
<dbReference type="InterPro" id="IPR006626">
    <property type="entry name" value="PbH1"/>
</dbReference>
<evidence type="ECO:0000259" key="7">
    <source>
        <dbReference type="SMART" id="SM00237"/>
    </source>
</evidence>
<feature type="compositionally biased region" description="Polar residues" evidence="6">
    <location>
        <begin position="810"/>
        <end position="820"/>
    </location>
</feature>
<dbReference type="InterPro" id="IPR038081">
    <property type="entry name" value="CalX-like_sf"/>
</dbReference>
<dbReference type="InterPro" id="IPR018511">
    <property type="entry name" value="Hemolysin-typ_Ca-bd_CS"/>
</dbReference>
<gene>
    <name evidence="8" type="ORF">NG799_09520</name>
</gene>
<dbReference type="Gene3D" id="2.160.20.10">
    <property type="entry name" value="Single-stranded right-handed beta-helix, Pectin lyase-like"/>
    <property type="match status" value="1"/>
</dbReference>
<dbReference type="SMART" id="SM00710">
    <property type="entry name" value="PbH1"/>
    <property type="match status" value="12"/>
</dbReference>
<dbReference type="InterPro" id="IPR001343">
    <property type="entry name" value="Hemolysn_Ca-bd"/>
</dbReference>
<dbReference type="SUPFAM" id="SSF51120">
    <property type="entry name" value="beta-Roll"/>
    <property type="match status" value="5"/>
</dbReference>
<keyword evidence="3" id="KW-0732">Signal</keyword>